<feature type="domain" description="DUF4224" evidence="1">
    <location>
        <begin position="9"/>
        <end position="52"/>
    </location>
</feature>
<dbReference type="EMBL" id="UGTV01000015">
    <property type="protein sequence ID" value="SUC09936.1"/>
    <property type="molecule type" value="Genomic_DNA"/>
</dbReference>
<name>A0A2X1WRG2_9PAST</name>
<reference evidence="3 4" key="1">
    <citation type="submission" date="2018-06" db="EMBL/GenBank/DDBJ databases">
        <authorList>
            <consortium name="Pathogen Informatics"/>
            <person name="Doyle S."/>
        </authorList>
    </citation>
    <scope>NUCLEOTIDE SEQUENCE [LARGE SCALE GENOMIC DNA]</scope>
    <source>
        <strain evidence="3 4">NCTC11621</strain>
    </source>
</reference>
<keyword evidence="5" id="KW-1185">Reference proteome</keyword>
<dbReference type="InterPro" id="IPR025319">
    <property type="entry name" value="DUF4224"/>
</dbReference>
<gene>
    <name evidence="3" type="ORF">NCTC11621_00964</name>
    <name evidence="2" type="ORF">PA42_12980</name>
</gene>
<evidence type="ECO:0000313" key="4">
    <source>
        <dbReference type="Proteomes" id="UP000254704"/>
    </source>
</evidence>
<accession>A0A2X1WRG2</accession>
<sequence length="80" mass="9420">MEINIYNDFLSVQEIEFLTGRKQKSLIIEQLNIMGIPFKQNANGYPIVRRDYNETKSKKQRVASISCNHESDWYPNVLKI</sequence>
<dbReference type="Proteomes" id="UP001052140">
    <property type="component" value="Unassembled WGS sequence"/>
</dbReference>
<evidence type="ECO:0000313" key="5">
    <source>
        <dbReference type="Proteomes" id="UP001052140"/>
    </source>
</evidence>
<evidence type="ECO:0000313" key="2">
    <source>
        <dbReference type="EMBL" id="GJH43124.1"/>
    </source>
</evidence>
<dbReference type="Proteomes" id="UP000254704">
    <property type="component" value="Unassembled WGS sequence"/>
</dbReference>
<dbReference type="RefSeq" id="WP_224743393.1">
    <property type="nucleotide sequence ID" value="NZ_BPUX01000023.1"/>
</dbReference>
<dbReference type="AlphaFoldDB" id="A0A2X1WRG2"/>
<dbReference type="Pfam" id="PF13986">
    <property type="entry name" value="DUF4224"/>
    <property type="match status" value="1"/>
</dbReference>
<dbReference type="EMBL" id="BPUX01000023">
    <property type="protein sequence ID" value="GJH43124.1"/>
    <property type="molecule type" value="Genomic_DNA"/>
</dbReference>
<evidence type="ECO:0000313" key="3">
    <source>
        <dbReference type="EMBL" id="SUC09936.1"/>
    </source>
</evidence>
<evidence type="ECO:0000259" key="1">
    <source>
        <dbReference type="Pfam" id="PF13986"/>
    </source>
</evidence>
<proteinExistence type="predicted"/>
<dbReference type="GeneID" id="69686483"/>
<organism evidence="3 4">
    <name type="scientific">Pasteurella canis</name>
    <dbReference type="NCBI Taxonomy" id="753"/>
    <lineage>
        <taxon>Bacteria</taxon>
        <taxon>Pseudomonadati</taxon>
        <taxon>Pseudomonadota</taxon>
        <taxon>Gammaproteobacteria</taxon>
        <taxon>Pasteurellales</taxon>
        <taxon>Pasteurellaceae</taxon>
        <taxon>Pasteurella</taxon>
    </lineage>
</organism>
<reference evidence="2" key="2">
    <citation type="submission" date="2024-05" db="EMBL/GenBank/DDBJ databases">
        <title>Determining zoonotic pasteurella genome.</title>
        <authorList>
            <person name="Maeda T."/>
            <person name="Takahashi T."/>
            <person name="Yoshida H."/>
        </authorList>
    </citation>
    <scope>NUCLEOTIDE SEQUENCE</scope>
    <source>
        <strain evidence="2">PA42</strain>
    </source>
</reference>
<protein>
    <recommendedName>
        <fullName evidence="1">DUF4224 domain-containing protein</fullName>
    </recommendedName>
</protein>